<dbReference type="GO" id="GO:0016747">
    <property type="term" value="F:acyltransferase activity, transferring groups other than amino-acyl groups"/>
    <property type="evidence" value="ECO:0007669"/>
    <property type="project" value="InterPro"/>
</dbReference>
<dbReference type="AlphaFoldDB" id="A0A0L9TZV4"/>
<sequence>MEGDTICAATTNIRDEGIDLTQISLRLISLDDLDYVMAWTTDEKVARYCTWEPYTIKEEGINFKSKYSKNRHKSAELGYALGSRYWGKGIATHVVEQVVKAAFTEFPHLERLQALIFVENVGSQRVLLDKADFQRKGVLRMYAIIKGKRRDLASYSVLNNDCRS</sequence>
<feature type="domain" description="N-acetyltransferase" evidence="1">
    <location>
        <begin position="69"/>
        <end position="127"/>
    </location>
</feature>
<evidence type="ECO:0000313" key="2">
    <source>
        <dbReference type="EMBL" id="KOM36070.1"/>
    </source>
</evidence>
<dbReference type="Gramene" id="KOM36070">
    <property type="protein sequence ID" value="KOM36070"/>
    <property type="gene ID" value="LR48_Vigan02g222000"/>
</dbReference>
<organism evidence="2 3">
    <name type="scientific">Phaseolus angularis</name>
    <name type="common">Azuki bean</name>
    <name type="synonym">Vigna angularis</name>
    <dbReference type="NCBI Taxonomy" id="3914"/>
    <lineage>
        <taxon>Eukaryota</taxon>
        <taxon>Viridiplantae</taxon>
        <taxon>Streptophyta</taxon>
        <taxon>Embryophyta</taxon>
        <taxon>Tracheophyta</taxon>
        <taxon>Spermatophyta</taxon>
        <taxon>Magnoliopsida</taxon>
        <taxon>eudicotyledons</taxon>
        <taxon>Gunneridae</taxon>
        <taxon>Pentapetalae</taxon>
        <taxon>rosids</taxon>
        <taxon>fabids</taxon>
        <taxon>Fabales</taxon>
        <taxon>Fabaceae</taxon>
        <taxon>Papilionoideae</taxon>
        <taxon>50 kb inversion clade</taxon>
        <taxon>NPAAA clade</taxon>
        <taxon>indigoferoid/millettioid clade</taxon>
        <taxon>Phaseoleae</taxon>
        <taxon>Vigna</taxon>
    </lineage>
</organism>
<dbReference type="PANTHER" id="PTHR46067">
    <property type="entry name" value="ACYL-COA N-ACYLTRANSFERASES (NAT) SUPERFAMILY PROTEIN"/>
    <property type="match status" value="1"/>
</dbReference>
<dbReference type="EMBL" id="CM003372">
    <property type="protein sequence ID" value="KOM36070.1"/>
    <property type="molecule type" value="Genomic_DNA"/>
</dbReference>
<dbReference type="Proteomes" id="UP000053144">
    <property type="component" value="Chromosome 2"/>
</dbReference>
<gene>
    <name evidence="2" type="ORF">LR48_Vigan02g222000</name>
</gene>
<dbReference type="Pfam" id="PF13302">
    <property type="entry name" value="Acetyltransf_3"/>
    <property type="match status" value="1"/>
</dbReference>
<protein>
    <recommendedName>
        <fullName evidence="1">N-acetyltransferase domain-containing protein</fullName>
    </recommendedName>
</protein>
<dbReference type="PANTHER" id="PTHR46067:SF28">
    <property type="entry name" value="ACETYLTRANSFERASE (GNAT) DOMAIN PROTEIN"/>
    <property type="match status" value="1"/>
</dbReference>
<dbReference type="Gene3D" id="3.40.630.30">
    <property type="match status" value="1"/>
</dbReference>
<evidence type="ECO:0000259" key="1">
    <source>
        <dbReference type="Pfam" id="PF13302"/>
    </source>
</evidence>
<name>A0A0L9TZV4_PHAAN</name>
<reference evidence="3" key="1">
    <citation type="journal article" date="2015" name="Proc. Natl. Acad. Sci. U.S.A.">
        <title>Genome sequencing of adzuki bean (Vigna angularis) provides insight into high starch and low fat accumulation and domestication.</title>
        <authorList>
            <person name="Yang K."/>
            <person name="Tian Z."/>
            <person name="Chen C."/>
            <person name="Luo L."/>
            <person name="Zhao B."/>
            <person name="Wang Z."/>
            <person name="Yu L."/>
            <person name="Li Y."/>
            <person name="Sun Y."/>
            <person name="Li W."/>
            <person name="Chen Y."/>
            <person name="Li Y."/>
            <person name="Zhang Y."/>
            <person name="Ai D."/>
            <person name="Zhao J."/>
            <person name="Shang C."/>
            <person name="Ma Y."/>
            <person name="Wu B."/>
            <person name="Wang M."/>
            <person name="Gao L."/>
            <person name="Sun D."/>
            <person name="Zhang P."/>
            <person name="Guo F."/>
            <person name="Wang W."/>
            <person name="Li Y."/>
            <person name="Wang J."/>
            <person name="Varshney R.K."/>
            <person name="Wang J."/>
            <person name="Ling H.Q."/>
            <person name="Wan P."/>
        </authorList>
    </citation>
    <scope>NUCLEOTIDE SEQUENCE</scope>
    <source>
        <strain evidence="3">cv. Jingnong 6</strain>
    </source>
</reference>
<accession>A0A0L9TZV4</accession>
<proteinExistence type="predicted"/>
<dbReference type="SUPFAM" id="SSF55729">
    <property type="entry name" value="Acyl-CoA N-acyltransferases (Nat)"/>
    <property type="match status" value="1"/>
</dbReference>
<dbReference type="InterPro" id="IPR000182">
    <property type="entry name" value="GNAT_dom"/>
</dbReference>
<dbReference type="OMA" id="MTWEPFK"/>
<dbReference type="InterPro" id="IPR016181">
    <property type="entry name" value="Acyl_CoA_acyltransferase"/>
</dbReference>
<evidence type="ECO:0000313" key="3">
    <source>
        <dbReference type="Proteomes" id="UP000053144"/>
    </source>
</evidence>